<gene>
    <name evidence="1" type="ORF">g.4680</name>
</gene>
<dbReference type="InterPro" id="IPR011011">
    <property type="entry name" value="Znf_FYVE_PHD"/>
</dbReference>
<name>A0A1E1VYZ4_PECGO</name>
<evidence type="ECO:0008006" key="2">
    <source>
        <dbReference type="Google" id="ProtNLM"/>
    </source>
</evidence>
<sequence>MAHEGQMMEPKQDSCAICKKILPKRYFLQCCLCLNFIDLDCASISIKLFELMNRKSWKCKECNKHSSTKKCKSIKSDVKKPIACTSTPRLQLKSLNNNRKGAAISDMFTPNVITEMRQSPVISCKESE</sequence>
<protein>
    <recommendedName>
        <fullName evidence="2">PHD-type domain-containing protein</fullName>
    </recommendedName>
</protein>
<dbReference type="AlphaFoldDB" id="A0A1E1VYZ4"/>
<evidence type="ECO:0000313" key="1">
    <source>
        <dbReference type="EMBL" id="JAT79909.1"/>
    </source>
</evidence>
<organism evidence="1">
    <name type="scientific">Pectinophora gossypiella</name>
    <name type="common">Cotton pink bollworm</name>
    <name type="synonym">Depressaria gossypiella</name>
    <dbReference type="NCBI Taxonomy" id="13191"/>
    <lineage>
        <taxon>Eukaryota</taxon>
        <taxon>Metazoa</taxon>
        <taxon>Ecdysozoa</taxon>
        <taxon>Arthropoda</taxon>
        <taxon>Hexapoda</taxon>
        <taxon>Insecta</taxon>
        <taxon>Pterygota</taxon>
        <taxon>Neoptera</taxon>
        <taxon>Endopterygota</taxon>
        <taxon>Lepidoptera</taxon>
        <taxon>Glossata</taxon>
        <taxon>Ditrysia</taxon>
        <taxon>Gelechioidea</taxon>
        <taxon>Gelechiidae</taxon>
        <taxon>Apatetrinae</taxon>
        <taxon>Pectinophora</taxon>
    </lineage>
</organism>
<reference evidence="1" key="1">
    <citation type="submission" date="2015-09" db="EMBL/GenBank/DDBJ databases">
        <title>De novo assembly of Pectinophora gossypiella (Pink Bollworm) gut transcriptome.</title>
        <authorList>
            <person name="Tassone E.E."/>
        </authorList>
    </citation>
    <scope>NUCLEOTIDE SEQUENCE</scope>
</reference>
<dbReference type="SUPFAM" id="SSF57903">
    <property type="entry name" value="FYVE/PHD zinc finger"/>
    <property type="match status" value="1"/>
</dbReference>
<dbReference type="EMBL" id="GDQN01011145">
    <property type="protein sequence ID" value="JAT79909.1"/>
    <property type="molecule type" value="Transcribed_RNA"/>
</dbReference>
<feature type="non-terminal residue" evidence="1">
    <location>
        <position position="128"/>
    </location>
</feature>
<accession>A0A1E1VYZ4</accession>
<proteinExistence type="predicted"/>